<dbReference type="Proteomes" id="UP001164746">
    <property type="component" value="Chromosome 3"/>
</dbReference>
<organism evidence="2 3">
    <name type="scientific">Mya arenaria</name>
    <name type="common">Soft-shell clam</name>
    <dbReference type="NCBI Taxonomy" id="6604"/>
    <lineage>
        <taxon>Eukaryota</taxon>
        <taxon>Metazoa</taxon>
        <taxon>Spiralia</taxon>
        <taxon>Lophotrochozoa</taxon>
        <taxon>Mollusca</taxon>
        <taxon>Bivalvia</taxon>
        <taxon>Autobranchia</taxon>
        <taxon>Heteroconchia</taxon>
        <taxon>Euheterodonta</taxon>
        <taxon>Imparidentia</taxon>
        <taxon>Neoheterodontei</taxon>
        <taxon>Myida</taxon>
        <taxon>Myoidea</taxon>
        <taxon>Myidae</taxon>
        <taxon>Mya</taxon>
    </lineage>
</organism>
<dbReference type="EMBL" id="CP111014">
    <property type="protein sequence ID" value="WAQ99330.1"/>
    <property type="molecule type" value="Genomic_DNA"/>
</dbReference>
<feature type="signal peptide" evidence="1">
    <location>
        <begin position="1"/>
        <end position="16"/>
    </location>
</feature>
<sequence length="219" mass="24332">MFHLLLLSAIIGGIEAAPVAPSPCTLSNVFSYTQTGTVTFMASGSFNIVDQKQLIDYDYTRKLQRVIVEAETKDVLRIIYMDFANKMEYTQQGINGTCRGVANNATMQPPTILGTATVGPKMVVGKDQKSLVIQYYTYMWEGMRYSVGVNDDCILVTVELRQSVPGGFANLIDFVISDWKNELRTPTAVDIPAKCKKSLFSNMFTGSHFRGANVKIQMR</sequence>
<reference evidence="2" key="1">
    <citation type="submission" date="2022-11" db="EMBL/GenBank/DDBJ databases">
        <title>Centuries of genome instability and evolution in soft-shell clam transmissible cancer (bioRxiv).</title>
        <authorList>
            <person name="Hart S.F.M."/>
            <person name="Yonemitsu M.A."/>
            <person name="Giersch R.M."/>
            <person name="Beal B.F."/>
            <person name="Arriagada G."/>
            <person name="Davis B.W."/>
            <person name="Ostrander E.A."/>
            <person name="Goff S.P."/>
            <person name="Metzger M.J."/>
        </authorList>
    </citation>
    <scope>NUCLEOTIDE SEQUENCE</scope>
    <source>
        <strain evidence="2">MELC-2E11</strain>
        <tissue evidence="2">Siphon/mantle</tissue>
    </source>
</reference>
<evidence type="ECO:0000313" key="3">
    <source>
        <dbReference type="Proteomes" id="UP001164746"/>
    </source>
</evidence>
<keyword evidence="3" id="KW-1185">Reference proteome</keyword>
<protein>
    <submittedName>
        <fullName evidence="2">Uncharacterized protein</fullName>
    </submittedName>
</protein>
<accession>A0ABY7DRM6</accession>
<evidence type="ECO:0000313" key="2">
    <source>
        <dbReference type="EMBL" id="WAQ99330.1"/>
    </source>
</evidence>
<keyword evidence="1" id="KW-0732">Signal</keyword>
<name>A0ABY7DRM6_MYAAR</name>
<proteinExistence type="predicted"/>
<evidence type="ECO:0000256" key="1">
    <source>
        <dbReference type="SAM" id="SignalP"/>
    </source>
</evidence>
<gene>
    <name evidence="2" type="ORF">MAR_023703</name>
</gene>
<feature type="chain" id="PRO_5045150807" evidence="1">
    <location>
        <begin position="17"/>
        <end position="219"/>
    </location>
</feature>